<evidence type="ECO:0000313" key="1">
    <source>
        <dbReference type="EMBL" id="MBB6096954.1"/>
    </source>
</evidence>
<name>A0A841HWC3_9DEIO</name>
<comment type="caution">
    <text evidence="1">The sequence shown here is derived from an EMBL/GenBank/DDBJ whole genome shotgun (WGS) entry which is preliminary data.</text>
</comment>
<dbReference type="EMBL" id="JACHHG010000001">
    <property type="protein sequence ID" value="MBB6096954.1"/>
    <property type="molecule type" value="Genomic_DNA"/>
</dbReference>
<sequence length="155" mass="17343">MSQLFTDPLQGSIEADVLSLVQVREVTSLQSLGHLTGHPRRRLRAALEALCQKGLLREYYLDLPQGFSLGTRYYRRACSGLPRAARSPLSAATLRVYAHLQLRPDTIQHCCSALQLEAGEVIEHLARLEAHDLLSFRYVGNMVIFRAEPSRTSPS</sequence>
<proteinExistence type="predicted"/>
<reference evidence="1 2" key="1">
    <citation type="submission" date="2020-08" db="EMBL/GenBank/DDBJ databases">
        <title>Genomic Encyclopedia of Type Strains, Phase IV (KMG-IV): sequencing the most valuable type-strain genomes for metagenomic binning, comparative biology and taxonomic classification.</title>
        <authorList>
            <person name="Goeker M."/>
        </authorList>
    </citation>
    <scope>NUCLEOTIDE SEQUENCE [LARGE SCALE GENOMIC DNA]</scope>
    <source>
        <strain evidence="1 2">DSM 21458</strain>
    </source>
</reference>
<dbReference type="AlphaFoldDB" id="A0A841HWC3"/>
<protein>
    <submittedName>
        <fullName evidence="1">Uncharacterized protein</fullName>
    </submittedName>
</protein>
<dbReference type="Proteomes" id="UP000569951">
    <property type="component" value="Unassembled WGS sequence"/>
</dbReference>
<organism evidence="1 2">
    <name type="scientific">Deinobacterium chartae</name>
    <dbReference type="NCBI Taxonomy" id="521158"/>
    <lineage>
        <taxon>Bacteria</taxon>
        <taxon>Thermotogati</taxon>
        <taxon>Deinococcota</taxon>
        <taxon>Deinococci</taxon>
        <taxon>Deinococcales</taxon>
        <taxon>Deinococcaceae</taxon>
        <taxon>Deinobacterium</taxon>
    </lineage>
</organism>
<keyword evidence="2" id="KW-1185">Reference proteome</keyword>
<gene>
    <name evidence="1" type="ORF">HNR42_000366</name>
</gene>
<accession>A0A841HWC3</accession>
<evidence type="ECO:0000313" key="2">
    <source>
        <dbReference type="Proteomes" id="UP000569951"/>
    </source>
</evidence>
<dbReference type="RefSeq" id="WP_183983882.1">
    <property type="nucleotide sequence ID" value="NZ_JACHHG010000001.1"/>
</dbReference>